<dbReference type="PROSITE" id="PS51736">
    <property type="entry name" value="RECOMBINASES_3"/>
    <property type="match status" value="1"/>
</dbReference>
<reference evidence="4" key="2">
    <citation type="submission" date="2024-06" db="EMBL/GenBank/DDBJ databases">
        <title>Caproicibacterium argilliputei sp. nov, a novel caproic acid producing anaerobic bacterium isolated from pit mud.</title>
        <authorList>
            <person name="Zeng C."/>
        </authorList>
    </citation>
    <scope>NUCLEOTIDE SEQUENCE [LARGE SCALE GENOMIC DNA]</scope>
    <source>
        <strain evidence="4">ZCY20-5</strain>
    </source>
</reference>
<dbReference type="Pfam" id="PF00239">
    <property type="entry name" value="Resolvase"/>
    <property type="match status" value="1"/>
</dbReference>
<protein>
    <submittedName>
        <fullName evidence="3">Recombinase family protein</fullName>
    </submittedName>
</protein>
<dbReference type="GO" id="GO:0000150">
    <property type="term" value="F:DNA strand exchange activity"/>
    <property type="evidence" value="ECO:0007669"/>
    <property type="project" value="InterPro"/>
</dbReference>
<dbReference type="GO" id="GO:0003677">
    <property type="term" value="F:DNA binding"/>
    <property type="evidence" value="ECO:0007669"/>
    <property type="project" value="InterPro"/>
</dbReference>
<dbReference type="Gene3D" id="3.40.50.1390">
    <property type="entry name" value="Resolvase, N-terminal catalytic domain"/>
    <property type="match status" value="1"/>
</dbReference>
<reference evidence="4" key="3">
    <citation type="submission" date="2024-06" db="EMBL/GenBank/DDBJ databases">
        <authorList>
            <person name="Zeng C."/>
        </authorList>
    </citation>
    <scope>NUCLEOTIDE SEQUENCE [LARGE SCALE GENOMIC DNA]</scope>
    <source>
        <strain evidence="4">ZCY20-5</strain>
    </source>
</reference>
<dbReference type="Gene3D" id="3.90.1750.20">
    <property type="entry name" value="Putative Large Serine Recombinase, Chain B, Domain 2"/>
    <property type="match status" value="1"/>
</dbReference>
<dbReference type="PROSITE" id="PS51737">
    <property type="entry name" value="RECOMBINASE_DNA_BIND"/>
    <property type="match status" value="1"/>
</dbReference>
<dbReference type="CDD" id="cd00338">
    <property type="entry name" value="Ser_Recombinase"/>
    <property type="match status" value="1"/>
</dbReference>
<dbReference type="InterPro" id="IPR006119">
    <property type="entry name" value="Resolv_N"/>
</dbReference>
<dbReference type="InterPro" id="IPR011109">
    <property type="entry name" value="DNA_bind_recombinase_dom"/>
</dbReference>
<keyword evidence="4" id="KW-1185">Reference proteome</keyword>
<feature type="domain" description="Recombinase" evidence="2">
    <location>
        <begin position="180"/>
        <end position="302"/>
    </location>
</feature>
<evidence type="ECO:0000313" key="4">
    <source>
        <dbReference type="Proteomes" id="UP001300604"/>
    </source>
</evidence>
<dbReference type="AlphaFoldDB" id="A0AA97DA94"/>
<dbReference type="FunFam" id="3.90.1750.20:FF:000007">
    <property type="entry name" value="Site-specific recombinase"/>
    <property type="match status" value="1"/>
</dbReference>
<dbReference type="SUPFAM" id="SSF53041">
    <property type="entry name" value="Resolvase-like"/>
    <property type="match status" value="1"/>
</dbReference>
<dbReference type="InterPro" id="IPR050639">
    <property type="entry name" value="SSR_resolvase"/>
</dbReference>
<dbReference type="InterPro" id="IPR036162">
    <property type="entry name" value="Resolvase-like_N_sf"/>
</dbReference>
<dbReference type="InterPro" id="IPR025827">
    <property type="entry name" value="Zn_ribbon_recom_dom"/>
</dbReference>
<evidence type="ECO:0000259" key="1">
    <source>
        <dbReference type="PROSITE" id="PS51736"/>
    </source>
</evidence>
<dbReference type="Pfam" id="PF07508">
    <property type="entry name" value="Recombinase"/>
    <property type="match status" value="1"/>
</dbReference>
<sequence length="527" mass="60818">MKKVTKIDSRAVNPIGENEAPKLRVAAYCRVSTDSDEQKESLETQIRHYESYIKANPAWKFAGVYSDEGVTGTKKEKRPELLRMIADCEDGRIDYIVTKSISRFARNTADCLELVRKLQKRGIFIYFEKENLDTGTMESEFMLSILSGLAAEESASISQNNKWSIQRRFQNGTYKITCPPYGYDSIDGILVINEREAKVVRFIFSEILSGKGTPQIAKELNRRGRKGKMGGQWTSTSIRGMVINEKYTGDAVFQKTYTDSNFNHRRNDGEKEKYLIRNHHEPIVSREDFEAAQAVIAQHRREKGIKPKQTKYLNRYPFSGKIICEHCGGTFKRRTHAYGRHKIAWCCGTHIKDIKKCPVKYIPESALECAFVTMMNKLIFANQAVLKPLLFSLRGVNADDGMERIGELEKSLEENRRQQEMLVSLLSKGYLEPAVYKKSNNELLREAERIQHQKDSISRLLNCDSQYLTEVSELLQYCTKAKMLREFDGALFSRFVERIHVYEREKIGFEMKCGVTLKERLCDWSER</sequence>
<dbReference type="PANTHER" id="PTHR30461:SF23">
    <property type="entry name" value="DNA RECOMBINASE-RELATED"/>
    <property type="match status" value="1"/>
</dbReference>
<dbReference type="Pfam" id="PF13408">
    <property type="entry name" value="Zn_ribbon_recom"/>
    <property type="match status" value="1"/>
</dbReference>
<dbReference type="PANTHER" id="PTHR30461">
    <property type="entry name" value="DNA-INVERTASE FROM LAMBDOID PROPHAGE"/>
    <property type="match status" value="1"/>
</dbReference>
<evidence type="ECO:0000259" key="2">
    <source>
        <dbReference type="PROSITE" id="PS51737"/>
    </source>
</evidence>
<accession>A0AA97DA94</accession>
<gene>
    <name evidence="3" type="ORF">PXC00_11970</name>
</gene>
<dbReference type="EMBL" id="CP135996">
    <property type="protein sequence ID" value="WOC31898.1"/>
    <property type="molecule type" value="Genomic_DNA"/>
</dbReference>
<reference evidence="3 4" key="1">
    <citation type="submission" date="2024-06" db="EMBL/GenBank/DDBJ databases">
        <title>Caproicibacterium argilliputei sp. nov, a novel caproic acid producing anaerobic bacterium isolated from pit mud.</title>
        <authorList>
            <person name="Xia S."/>
        </authorList>
    </citation>
    <scope>NUCLEOTIDE SEQUENCE [LARGE SCALE GENOMIC DNA]</scope>
    <source>
        <strain evidence="3 4">ZCY20-5</strain>
    </source>
</reference>
<dbReference type="InterPro" id="IPR038109">
    <property type="entry name" value="DNA_bind_recomb_sf"/>
</dbReference>
<name>A0AA97DA94_9FIRM</name>
<dbReference type="KEGG" id="carl:PXC00_11970"/>
<proteinExistence type="predicted"/>
<dbReference type="RefSeq" id="WP_275844713.1">
    <property type="nucleotide sequence ID" value="NZ_CP135996.1"/>
</dbReference>
<dbReference type="Proteomes" id="UP001300604">
    <property type="component" value="Chromosome"/>
</dbReference>
<evidence type="ECO:0000313" key="3">
    <source>
        <dbReference type="EMBL" id="WOC31898.1"/>
    </source>
</evidence>
<dbReference type="SMART" id="SM00857">
    <property type="entry name" value="Resolvase"/>
    <property type="match status" value="1"/>
</dbReference>
<organism evidence="3 4">
    <name type="scientific">Caproicibacterium argilliputei</name>
    <dbReference type="NCBI Taxonomy" id="3030016"/>
    <lineage>
        <taxon>Bacteria</taxon>
        <taxon>Bacillati</taxon>
        <taxon>Bacillota</taxon>
        <taxon>Clostridia</taxon>
        <taxon>Eubacteriales</taxon>
        <taxon>Oscillospiraceae</taxon>
        <taxon>Caproicibacterium</taxon>
    </lineage>
</organism>
<feature type="domain" description="Resolvase/invertase-type recombinase catalytic" evidence="1">
    <location>
        <begin position="24"/>
        <end position="172"/>
    </location>
</feature>